<dbReference type="Proteomes" id="UP001187415">
    <property type="component" value="Unassembled WGS sequence"/>
</dbReference>
<dbReference type="SUPFAM" id="SSF57667">
    <property type="entry name" value="beta-beta-alpha zinc fingers"/>
    <property type="match status" value="6"/>
</dbReference>
<feature type="domain" description="C2H2-type" evidence="15">
    <location>
        <begin position="103"/>
        <end position="133"/>
    </location>
</feature>
<evidence type="ECO:0000256" key="2">
    <source>
        <dbReference type="ARBA" id="ARBA00022517"/>
    </source>
</evidence>
<keyword evidence="3" id="KW-0479">Metal-binding</keyword>
<keyword evidence="11" id="KW-0539">Nucleus</keyword>
<dbReference type="GO" id="GO:0005634">
    <property type="term" value="C:nucleus"/>
    <property type="evidence" value="ECO:0007669"/>
    <property type="project" value="UniProtKB-SubCell"/>
</dbReference>
<evidence type="ECO:0000256" key="7">
    <source>
        <dbReference type="ARBA" id="ARBA00022884"/>
    </source>
</evidence>
<keyword evidence="9" id="KW-0238">DNA-binding</keyword>
<accession>A0AA88IX75</accession>
<dbReference type="Pfam" id="PF00096">
    <property type="entry name" value="zf-C2H2"/>
    <property type="match status" value="3"/>
</dbReference>
<dbReference type="Gene3D" id="3.30.160.60">
    <property type="entry name" value="Classic Zinc Finger"/>
    <property type="match status" value="8"/>
</dbReference>
<dbReference type="PANTHER" id="PTHR46179:SF1">
    <property type="entry name" value="TRANSCRIPTION FACTOR IIIA"/>
    <property type="match status" value="1"/>
</dbReference>
<dbReference type="GO" id="GO:0042254">
    <property type="term" value="P:ribosome biogenesis"/>
    <property type="evidence" value="ECO:0007669"/>
    <property type="project" value="UniProtKB-KW"/>
</dbReference>
<feature type="domain" description="C2H2-type" evidence="15">
    <location>
        <begin position="41"/>
        <end position="70"/>
    </location>
</feature>
<feature type="domain" description="C2H2-type" evidence="15">
    <location>
        <begin position="134"/>
        <end position="160"/>
    </location>
</feature>
<feature type="domain" description="C2H2-type" evidence="15">
    <location>
        <begin position="250"/>
        <end position="279"/>
    </location>
</feature>
<feature type="region of interest" description="Disordered" evidence="14">
    <location>
        <begin position="272"/>
        <end position="321"/>
    </location>
</feature>
<keyword evidence="2" id="KW-0690">Ribosome biogenesis</keyword>
<feature type="domain" description="C2H2-type" evidence="15">
    <location>
        <begin position="71"/>
        <end position="101"/>
    </location>
</feature>
<feature type="domain" description="C2H2-type" evidence="15">
    <location>
        <begin position="190"/>
        <end position="217"/>
    </location>
</feature>
<evidence type="ECO:0000259" key="15">
    <source>
        <dbReference type="PROSITE" id="PS50157"/>
    </source>
</evidence>
<keyword evidence="4" id="KW-0677">Repeat</keyword>
<dbReference type="InterPro" id="IPR054599">
    <property type="entry name" value="TFIIIA_Zfn-C2H2"/>
</dbReference>
<dbReference type="InterPro" id="IPR013087">
    <property type="entry name" value="Znf_C2H2_type"/>
</dbReference>
<dbReference type="Pfam" id="PF26177">
    <property type="entry name" value="zf_C2H2_17_1st"/>
    <property type="match status" value="1"/>
</dbReference>
<keyword evidence="7" id="KW-0694">RNA-binding</keyword>
<dbReference type="Pfam" id="PF22110">
    <property type="entry name" value="TFIIIA_zf-C2H2"/>
    <property type="match status" value="1"/>
</dbReference>
<dbReference type="PANTHER" id="PTHR46179">
    <property type="entry name" value="ZINC FINGER PROTEIN"/>
    <property type="match status" value="1"/>
</dbReference>
<evidence type="ECO:0000256" key="9">
    <source>
        <dbReference type="ARBA" id="ARBA00023125"/>
    </source>
</evidence>
<protein>
    <recommendedName>
        <fullName evidence="12">Transcription factor IIIA</fullName>
    </recommendedName>
</protein>
<sequence>MESSAEAHRRYICSFAGCSAAYNKQWKLDAHLCKHTGVKPHRCERDGCGKSFCTPYHLARHELSHSGVKPYRCTVDGCAEAFSSSTSRTRHMGRFHSQEQKKYVCQFDGCGMEFKKNKQRKSHMCEQHTHVPPYQCTYEGCQMRFTFPSKLKRHEKVHKGYPCKEEGCAFTGKTWTEYLKHRKEQHKTLVRCDKCSKVFRDSWFLQQHQYVHSDVRVVIKCPRDGCQRSFTKASNLQCHINAFHEGLRPFTCTHPGCGKTFAIKKSLQRHGVLHNPGSKKQKKPKPKRSLASRLSGYSETKRAICKKGKKPESAEKTDPPGSVELVSLLQDTTLLCSPAVDTLGLNNALTAPLTV</sequence>
<evidence type="ECO:0000256" key="14">
    <source>
        <dbReference type="SAM" id="MobiDB-lite"/>
    </source>
</evidence>
<keyword evidence="6" id="KW-0862">Zinc</keyword>
<dbReference type="PROSITE" id="PS50157">
    <property type="entry name" value="ZINC_FINGER_C2H2_2"/>
    <property type="match status" value="8"/>
</dbReference>
<keyword evidence="5 13" id="KW-0863">Zinc-finger</keyword>
<evidence type="ECO:0000256" key="8">
    <source>
        <dbReference type="ARBA" id="ARBA00023015"/>
    </source>
</evidence>
<keyword evidence="17" id="KW-1185">Reference proteome</keyword>
<evidence type="ECO:0000256" key="5">
    <source>
        <dbReference type="ARBA" id="ARBA00022771"/>
    </source>
</evidence>
<dbReference type="AlphaFoldDB" id="A0AA88IX75"/>
<feature type="domain" description="C2H2-type" evidence="15">
    <location>
        <begin position="219"/>
        <end position="249"/>
    </location>
</feature>
<evidence type="ECO:0000256" key="13">
    <source>
        <dbReference type="PROSITE-ProRule" id="PRU00042"/>
    </source>
</evidence>
<feature type="domain" description="C2H2-type" evidence="15">
    <location>
        <begin position="11"/>
        <end position="40"/>
    </location>
</feature>
<evidence type="ECO:0000256" key="3">
    <source>
        <dbReference type="ARBA" id="ARBA00022723"/>
    </source>
</evidence>
<dbReference type="InterPro" id="IPR051061">
    <property type="entry name" value="Zinc_finger_trans_reg"/>
</dbReference>
<dbReference type="PROSITE" id="PS00028">
    <property type="entry name" value="ZINC_FINGER_C2H2_1"/>
    <property type="match status" value="8"/>
</dbReference>
<keyword evidence="10" id="KW-0804">Transcription</keyword>
<evidence type="ECO:0000256" key="11">
    <source>
        <dbReference type="ARBA" id="ARBA00023242"/>
    </source>
</evidence>
<dbReference type="GO" id="GO:0003723">
    <property type="term" value="F:RNA binding"/>
    <property type="evidence" value="ECO:0007669"/>
    <property type="project" value="UniProtKB-KW"/>
</dbReference>
<dbReference type="SMART" id="SM00355">
    <property type="entry name" value="ZnF_C2H2"/>
    <property type="match status" value="9"/>
</dbReference>
<organism evidence="16 17">
    <name type="scientific">Channa striata</name>
    <name type="common">Snakehead murrel</name>
    <name type="synonym">Ophicephalus striatus</name>
    <dbReference type="NCBI Taxonomy" id="64152"/>
    <lineage>
        <taxon>Eukaryota</taxon>
        <taxon>Metazoa</taxon>
        <taxon>Chordata</taxon>
        <taxon>Craniata</taxon>
        <taxon>Vertebrata</taxon>
        <taxon>Euteleostomi</taxon>
        <taxon>Actinopterygii</taxon>
        <taxon>Neopterygii</taxon>
        <taxon>Teleostei</taxon>
        <taxon>Neoteleostei</taxon>
        <taxon>Acanthomorphata</taxon>
        <taxon>Anabantaria</taxon>
        <taxon>Anabantiformes</taxon>
        <taxon>Channoidei</taxon>
        <taxon>Channidae</taxon>
        <taxon>Channa</taxon>
    </lineage>
</organism>
<dbReference type="EMBL" id="JAUPFM010000021">
    <property type="protein sequence ID" value="KAK2817443.1"/>
    <property type="molecule type" value="Genomic_DNA"/>
</dbReference>
<dbReference type="InterPro" id="IPR059009">
    <property type="entry name" value="Znf_C2H2_17_1st"/>
</dbReference>
<dbReference type="GO" id="GO:0008270">
    <property type="term" value="F:zinc ion binding"/>
    <property type="evidence" value="ECO:0007669"/>
    <property type="project" value="UniProtKB-KW"/>
</dbReference>
<proteinExistence type="predicted"/>
<evidence type="ECO:0000256" key="4">
    <source>
        <dbReference type="ARBA" id="ARBA00022737"/>
    </source>
</evidence>
<dbReference type="FunFam" id="3.30.160.60:FF:001102">
    <property type="entry name" value="Transcription factor IIIA"/>
    <property type="match status" value="2"/>
</dbReference>
<evidence type="ECO:0000256" key="1">
    <source>
        <dbReference type="ARBA" id="ARBA00004123"/>
    </source>
</evidence>
<comment type="caution">
    <text evidence="16">The sequence shown here is derived from an EMBL/GenBank/DDBJ whole genome shotgun (WGS) entry which is preliminary data.</text>
</comment>
<evidence type="ECO:0000313" key="17">
    <source>
        <dbReference type="Proteomes" id="UP001187415"/>
    </source>
</evidence>
<gene>
    <name evidence="16" type="ORF">Q5P01_025634</name>
</gene>
<evidence type="ECO:0000256" key="10">
    <source>
        <dbReference type="ARBA" id="ARBA00023163"/>
    </source>
</evidence>
<evidence type="ECO:0000313" key="16">
    <source>
        <dbReference type="EMBL" id="KAK2817443.1"/>
    </source>
</evidence>
<name>A0AA88IX75_CHASR</name>
<reference evidence="16" key="1">
    <citation type="submission" date="2023-07" db="EMBL/GenBank/DDBJ databases">
        <title>Chromosome-level Genome Assembly of Striped Snakehead (Channa striata).</title>
        <authorList>
            <person name="Liu H."/>
        </authorList>
    </citation>
    <scope>NUCLEOTIDE SEQUENCE</scope>
    <source>
        <strain evidence="16">Gz</strain>
        <tissue evidence="16">Muscle</tissue>
    </source>
</reference>
<keyword evidence="8" id="KW-0805">Transcription regulation</keyword>
<evidence type="ECO:0000256" key="12">
    <source>
        <dbReference type="ARBA" id="ARBA00040434"/>
    </source>
</evidence>
<dbReference type="FunFam" id="3.30.160.60:FF:000032">
    <property type="entry name" value="Krueppel-like factor 4"/>
    <property type="match status" value="1"/>
</dbReference>
<feature type="compositionally biased region" description="Basic residues" evidence="14">
    <location>
        <begin position="272"/>
        <end position="290"/>
    </location>
</feature>
<comment type="subcellular location">
    <subcellularLocation>
        <location evidence="1">Nucleus</location>
    </subcellularLocation>
</comment>
<dbReference type="InterPro" id="IPR036236">
    <property type="entry name" value="Znf_C2H2_sf"/>
</dbReference>
<evidence type="ECO:0000256" key="6">
    <source>
        <dbReference type="ARBA" id="ARBA00022833"/>
    </source>
</evidence>
<dbReference type="GO" id="GO:0003677">
    <property type="term" value="F:DNA binding"/>
    <property type="evidence" value="ECO:0007669"/>
    <property type="project" value="UniProtKB-KW"/>
</dbReference>